<feature type="active site" description="Proton donor/acceptor" evidence="5">
    <location>
        <position position="288"/>
    </location>
</feature>
<protein>
    <submittedName>
        <fullName evidence="9">N-acetylglucosamine-6-phosphate deacetylase</fullName>
    </submittedName>
</protein>
<keyword evidence="2 7" id="KW-0479">Metal-binding</keyword>
<feature type="domain" description="Amidohydrolase-related" evidence="8">
    <location>
        <begin position="63"/>
        <end position="383"/>
    </location>
</feature>
<dbReference type="GO" id="GO:0006046">
    <property type="term" value="P:N-acetylglucosamine catabolic process"/>
    <property type="evidence" value="ECO:0007669"/>
    <property type="project" value="TreeGrafter"/>
</dbReference>
<reference evidence="9 10" key="1">
    <citation type="submission" date="2018-05" db="EMBL/GenBank/DDBJ databases">
        <title>Paenibacillus flagellatus sp. nov., isolated from selenium mineral soil.</title>
        <authorList>
            <person name="Dai X."/>
        </authorList>
    </citation>
    <scope>NUCLEOTIDE SEQUENCE [LARGE SCALE GENOMIC DNA]</scope>
    <source>
        <strain evidence="9 10">DXL2</strain>
    </source>
</reference>
<dbReference type="PANTHER" id="PTHR11113:SF14">
    <property type="entry name" value="N-ACETYLGLUCOSAMINE-6-PHOSPHATE DEACETYLASE"/>
    <property type="match status" value="1"/>
</dbReference>
<dbReference type="Gene3D" id="3.20.20.140">
    <property type="entry name" value="Metal-dependent hydrolases"/>
    <property type="match status" value="1"/>
</dbReference>
<organism evidence="9 10">
    <name type="scientific">Paenibacillus flagellatus</name>
    <dbReference type="NCBI Taxonomy" id="2211139"/>
    <lineage>
        <taxon>Bacteria</taxon>
        <taxon>Bacillati</taxon>
        <taxon>Bacillota</taxon>
        <taxon>Bacilli</taxon>
        <taxon>Bacillales</taxon>
        <taxon>Paenibacillaceae</taxon>
        <taxon>Paenibacillus</taxon>
    </lineage>
</organism>
<feature type="binding site" evidence="6">
    <location>
        <position position="155"/>
    </location>
    <ligand>
        <name>substrate</name>
    </ligand>
</feature>
<evidence type="ECO:0000259" key="8">
    <source>
        <dbReference type="Pfam" id="PF01979"/>
    </source>
</evidence>
<sequence length="408" mass="43882">MTNATNGIGIGNGIGSADGRFERVGRHYATGLPVRVAVRAGLIESVEPAAGTERAEELPWIGPGLVDLQINGYAGDDFNTLPFGPELVVRASRALWREGVTSYYPTVITNSPEAIEEAVGVIARACEADPLTDRTVAGIHVEGPFISPEDGARGAHGRQYVRAPDWELFEKWQRASGGRIRILTLSPEWPDSAAFIAKCSASGVTVSIGHTSATPEQIREAVRAGARMSTHLGNGAHLMMPRHPNYIWEQLAQDELWTCVIADGFHLPDAVLKVVFKTKGEQAMLVSDAVYLCGMPAGEYETHVGGKVVLTPEGRLHTASNPNILAGSAQMLVWGVEHLLRRGLADLSGAWDMSSVRPARFMGLAAGQGLTAGAPADFVLFERNRDRIGLLETVKDGKSVYIREEKTA</sequence>
<gene>
    <name evidence="9" type="ORF">DLM86_21940</name>
</gene>
<keyword evidence="3 4" id="KW-0378">Hydrolase</keyword>
<dbReference type="Pfam" id="PF01979">
    <property type="entry name" value="Amidohydro_1"/>
    <property type="match status" value="1"/>
</dbReference>
<evidence type="ECO:0000256" key="4">
    <source>
        <dbReference type="PIRNR" id="PIRNR038994"/>
    </source>
</evidence>
<dbReference type="InterPro" id="IPR006680">
    <property type="entry name" value="Amidohydro-rel"/>
</dbReference>
<dbReference type="RefSeq" id="WP_110842212.1">
    <property type="nucleotide sequence ID" value="NZ_QJVJ01000010.1"/>
</dbReference>
<dbReference type="InterPro" id="IPR003764">
    <property type="entry name" value="GlcNAc_6-P_deAcase"/>
</dbReference>
<dbReference type="PANTHER" id="PTHR11113">
    <property type="entry name" value="N-ACETYLGLUCOSAMINE-6-PHOSPHATE DEACETYLASE"/>
    <property type="match status" value="1"/>
</dbReference>
<evidence type="ECO:0000256" key="5">
    <source>
        <dbReference type="PIRSR" id="PIRSR038994-1"/>
    </source>
</evidence>
<dbReference type="OrthoDB" id="9776488at2"/>
<evidence type="ECO:0000256" key="7">
    <source>
        <dbReference type="PIRSR" id="PIRSR038994-3"/>
    </source>
</evidence>
<dbReference type="Proteomes" id="UP000247476">
    <property type="component" value="Unassembled WGS sequence"/>
</dbReference>
<feature type="binding site" evidence="7">
    <location>
        <position position="210"/>
    </location>
    <ligand>
        <name>Zn(2+)</name>
        <dbReference type="ChEBI" id="CHEBI:29105"/>
    </ligand>
</feature>
<comment type="cofactor">
    <cofactor evidence="7">
        <name>a divalent metal cation</name>
        <dbReference type="ChEBI" id="CHEBI:60240"/>
    </cofactor>
    <text evidence="7">Binds 1 divalent metal cation per subunit.</text>
</comment>
<evidence type="ECO:0000313" key="10">
    <source>
        <dbReference type="Proteomes" id="UP000247476"/>
    </source>
</evidence>
<name>A0A2V5JZG1_9BACL</name>
<accession>A0A2V5JZG1</accession>
<dbReference type="EMBL" id="QJVJ01000010">
    <property type="protein sequence ID" value="PYI52141.1"/>
    <property type="molecule type" value="Genomic_DNA"/>
</dbReference>
<comment type="caution">
    <text evidence="9">The sequence shown here is derived from an EMBL/GenBank/DDBJ whole genome shotgun (WGS) entry which is preliminary data.</text>
</comment>
<feature type="binding site" evidence="6">
    <location>
        <begin position="325"/>
        <end position="327"/>
    </location>
    <ligand>
        <name>substrate</name>
    </ligand>
</feature>
<dbReference type="PIRSF" id="PIRSF038994">
    <property type="entry name" value="NagA"/>
    <property type="match status" value="1"/>
</dbReference>
<keyword evidence="10" id="KW-1185">Reference proteome</keyword>
<feature type="binding site" evidence="6">
    <location>
        <begin position="234"/>
        <end position="235"/>
    </location>
    <ligand>
        <name>substrate</name>
    </ligand>
</feature>
<comment type="similarity">
    <text evidence="1 4">Belongs to the metallo-dependent hydrolases superfamily. NagA family.</text>
</comment>
<evidence type="ECO:0000256" key="6">
    <source>
        <dbReference type="PIRSR" id="PIRSR038994-2"/>
    </source>
</evidence>
<dbReference type="SUPFAM" id="SSF51556">
    <property type="entry name" value="Metallo-dependent hydrolases"/>
    <property type="match status" value="1"/>
</dbReference>
<dbReference type="GO" id="GO:0008448">
    <property type="term" value="F:N-acetylglucosamine-6-phosphate deacetylase activity"/>
    <property type="evidence" value="ECO:0007669"/>
    <property type="project" value="InterPro"/>
</dbReference>
<dbReference type="GO" id="GO:0046872">
    <property type="term" value="F:metal ion binding"/>
    <property type="evidence" value="ECO:0007669"/>
    <property type="project" value="UniProtKB-KW"/>
</dbReference>
<dbReference type="AlphaFoldDB" id="A0A2V5JZG1"/>
<evidence type="ECO:0000256" key="2">
    <source>
        <dbReference type="ARBA" id="ARBA00022723"/>
    </source>
</evidence>
<feature type="binding site" evidence="7">
    <location>
        <position position="231"/>
    </location>
    <ligand>
        <name>Zn(2+)</name>
        <dbReference type="ChEBI" id="CHEBI:29105"/>
    </ligand>
</feature>
<keyword evidence="4" id="KW-0119">Carbohydrate metabolism</keyword>
<evidence type="ECO:0000313" key="9">
    <source>
        <dbReference type="EMBL" id="PYI52141.1"/>
    </source>
</evidence>
<feature type="binding site" evidence="6">
    <location>
        <position position="242"/>
    </location>
    <ligand>
        <name>substrate</name>
    </ligand>
</feature>
<feature type="binding site" evidence="6">
    <location>
        <position position="266"/>
    </location>
    <ligand>
        <name>substrate</name>
    </ligand>
</feature>
<evidence type="ECO:0000256" key="1">
    <source>
        <dbReference type="ARBA" id="ARBA00010716"/>
    </source>
</evidence>
<dbReference type="InterPro" id="IPR032466">
    <property type="entry name" value="Metal_Hydrolase"/>
</dbReference>
<proteinExistence type="inferred from homology"/>
<feature type="binding site" evidence="7">
    <location>
        <position position="142"/>
    </location>
    <ligand>
        <name>Zn(2+)</name>
        <dbReference type="ChEBI" id="CHEBI:29105"/>
    </ligand>
</feature>
<evidence type="ECO:0000256" key="3">
    <source>
        <dbReference type="ARBA" id="ARBA00022801"/>
    </source>
</evidence>